<reference evidence="2 3" key="1">
    <citation type="submission" date="2022-05" db="EMBL/GenBank/DDBJ databases">
        <title>A multi-omics perspective on studying reproductive biology in Daphnia sinensis.</title>
        <authorList>
            <person name="Jia J."/>
        </authorList>
    </citation>
    <scope>NUCLEOTIDE SEQUENCE [LARGE SCALE GENOMIC DNA]</scope>
    <source>
        <strain evidence="2 3">WSL</strain>
    </source>
</reference>
<evidence type="ECO:0000313" key="3">
    <source>
        <dbReference type="Proteomes" id="UP000820818"/>
    </source>
</evidence>
<feature type="compositionally biased region" description="Basic residues" evidence="1">
    <location>
        <begin position="86"/>
        <end position="97"/>
    </location>
</feature>
<organism evidence="2 3">
    <name type="scientific">Daphnia sinensis</name>
    <dbReference type="NCBI Taxonomy" id="1820382"/>
    <lineage>
        <taxon>Eukaryota</taxon>
        <taxon>Metazoa</taxon>
        <taxon>Ecdysozoa</taxon>
        <taxon>Arthropoda</taxon>
        <taxon>Crustacea</taxon>
        <taxon>Branchiopoda</taxon>
        <taxon>Diplostraca</taxon>
        <taxon>Cladocera</taxon>
        <taxon>Anomopoda</taxon>
        <taxon>Daphniidae</taxon>
        <taxon>Daphnia</taxon>
        <taxon>Daphnia similis group</taxon>
    </lineage>
</organism>
<dbReference type="Proteomes" id="UP000820818">
    <property type="component" value="Linkage Group LG2"/>
</dbReference>
<keyword evidence="3" id="KW-1185">Reference proteome</keyword>
<dbReference type="AlphaFoldDB" id="A0AAD5KZ30"/>
<protein>
    <submittedName>
        <fullName evidence="2">Uncharacterized protein</fullName>
    </submittedName>
</protein>
<gene>
    <name evidence="2" type="ORF">GHT06_010839</name>
</gene>
<evidence type="ECO:0000256" key="1">
    <source>
        <dbReference type="SAM" id="MobiDB-lite"/>
    </source>
</evidence>
<dbReference type="EMBL" id="WJBH02000002">
    <property type="protein sequence ID" value="KAI9563376.1"/>
    <property type="molecule type" value="Genomic_DNA"/>
</dbReference>
<accession>A0AAD5KZ30</accession>
<evidence type="ECO:0000313" key="2">
    <source>
        <dbReference type="EMBL" id="KAI9563376.1"/>
    </source>
</evidence>
<sequence length="146" mass="16761">MYGRRLNTLPYNEELTEGTLDSSYAEKSNELEKALVRHQTLSKQFEKRFINSFPALREYPQATKKGQTTVIKEKDVVLVHDEKPRKERKYSCHKHPAKGITNRPISKLHPIKVSIDGPTRKCAVQAKEVVRKIYEQQEEASLLAAG</sequence>
<comment type="caution">
    <text evidence="2">The sequence shown here is derived from an EMBL/GenBank/DDBJ whole genome shotgun (WGS) entry which is preliminary data.</text>
</comment>
<proteinExistence type="predicted"/>
<name>A0AAD5KZ30_9CRUS</name>
<feature type="region of interest" description="Disordered" evidence="1">
    <location>
        <begin position="85"/>
        <end position="105"/>
    </location>
</feature>